<dbReference type="InterPro" id="IPR000531">
    <property type="entry name" value="Beta-barrel_TonB"/>
</dbReference>
<evidence type="ECO:0000259" key="14">
    <source>
        <dbReference type="Pfam" id="PF07715"/>
    </source>
</evidence>
<dbReference type="PROSITE" id="PS52016">
    <property type="entry name" value="TONB_DEPENDENT_REC_3"/>
    <property type="match status" value="1"/>
</dbReference>
<dbReference type="Proteomes" id="UP000640426">
    <property type="component" value="Unassembled WGS sequence"/>
</dbReference>
<name>A0ABS0XTZ5_9SPHN</name>
<dbReference type="InterPro" id="IPR037066">
    <property type="entry name" value="Plug_dom_sf"/>
</dbReference>
<dbReference type="Pfam" id="PF07715">
    <property type="entry name" value="Plug"/>
    <property type="match status" value="1"/>
</dbReference>
<dbReference type="InterPro" id="IPR036942">
    <property type="entry name" value="Beta-barrel_TonB_sf"/>
</dbReference>
<keyword evidence="8 15" id="KW-0675">Receptor</keyword>
<feature type="domain" description="TonB-dependent receptor-like beta-barrel" evidence="13">
    <location>
        <begin position="236"/>
        <end position="659"/>
    </location>
</feature>
<sequence>MTVNCMRYLTAASAVAFAAHPAMVGAQTIDYQALQAVVGEPVTTSVTGKPQRASELPASTLIITADQIARSPARDVPGILKSYAGIDVNRWTAGQSDVAVRGGVQTYNARLLVLVDGRQVYLDHYGMTDWNLLGVSNQDIQQIELVRGPASALFGFNAASGVVNIVTRKPGSTGALKATLSAGNHGVSQMTASLFLPITDFVDAKLTGGRLREDERDIPPGIVGRPQYPVEADHVSGEFHFQADRTSATFGGGYASNRQLEFLPSQLLSNQLYRNADVHATVRQDTAWGGVSLDGFINWLDARYGTDGSIGGLTRSLELANRIMVGKVSALYRLGRANTLRVGMEYRSNRLTSDAQYSDVISYEVASANVMIDLKPTDRITTTGAIRIDRLWLDQSGVIALPAVNDPAEYDRFFDRISLNAAILLQAGSDGRFRINVGRGYQLPSLTNYGFRLSVPLPPPYSIVVAGSPTIAPVATWSGELGYTRQLRGFRVDATAFYTRTTGTIAPPVLASPERTTLIFTSKPTIVQRYYAAGDYTTYGTELSVAGHVSFLTWRANYTWTHTRESLDDQGSPAPIPLSPSLTTPRHKANIVLEYDPGGQWNFSTVTRYTAATRQFATAPAVPLGQVALFDVDSAVALDARVGFRPSRAWEVFASGENLTVAGGASLSPLPADRRVRIGLRLGL</sequence>
<dbReference type="SUPFAM" id="SSF56935">
    <property type="entry name" value="Porins"/>
    <property type="match status" value="1"/>
</dbReference>
<evidence type="ECO:0000256" key="5">
    <source>
        <dbReference type="ARBA" id="ARBA00022729"/>
    </source>
</evidence>
<evidence type="ECO:0000256" key="6">
    <source>
        <dbReference type="ARBA" id="ARBA00023077"/>
    </source>
</evidence>
<evidence type="ECO:0000256" key="2">
    <source>
        <dbReference type="ARBA" id="ARBA00022448"/>
    </source>
</evidence>
<dbReference type="InterPro" id="IPR039426">
    <property type="entry name" value="TonB-dep_rcpt-like"/>
</dbReference>
<evidence type="ECO:0000256" key="12">
    <source>
        <dbReference type="SAM" id="SignalP"/>
    </source>
</evidence>
<dbReference type="PANTHER" id="PTHR30069">
    <property type="entry name" value="TONB-DEPENDENT OUTER MEMBRANE RECEPTOR"/>
    <property type="match status" value="1"/>
</dbReference>
<keyword evidence="7 10" id="KW-0472">Membrane</keyword>
<feature type="signal peptide" evidence="12">
    <location>
        <begin position="1"/>
        <end position="24"/>
    </location>
</feature>
<accession>A0ABS0XTZ5</accession>
<dbReference type="InterPro" id="IPR012910">
    <property type="entry name" value="Plug_dom"/>
</dbReference>
<evidence type="ECO:0000256" key="1">
    <source>
        <dbReference type="ARBA" id="ARBA00004571"/>
    </source>
</evidence>
<keyword evidence="16" id="KW-1185">Reference proteome</keyword>
<evidence type="ECO:0000313" key="15">
    <source>
        <dbReference type="EMBL" id="MBJ6123522.1"/>
    </source>
</evidence>
<keyword evidence="6 11" id="KW-0798">TonB box</keyword>
<evidence type="ECO:0000256" key="7">
    <source>
        <dbReference type="ARBA" id="ARBA00023136"/>
    </source>
</evidence>
<gene>
    <name evidence="15" type="ORF">JAO74_17195</name>
</gene>
<evidence type="ECO:0000259" key="13">
    <source>
        <dbReference type="Pfam" id="PF00593"/>
    </source>
</evidence>
<comment type="subcellular location">
    <subcellularLocation>
        <location evidence="1 10">Cell outer membrane</location>
        <topology evidence="1 10">Multi-pass membrane protein</topology>
    </subcellularLocation>
</comment>
<evidence type="ECO:0000256" key="10">
    <source>
        <dbReference type="PROSITE-ProRule" id="PRU01360"/>
    </source>
</evidence>
<evidence type="ECO:0000256" key="9">
    <source>
        <dbReference type="ARBA" id="ARBA00023237"/>
    </source>
</evidence>
<dbReference type="Gene3D" id="2.170.130.10">
    <property type="entry name" value="TonB-dependent receptor, plug domain"/>
    <property type="match status" value="1"/>
</dbReference>
<dbReference type="PANTHER" id="PTHR30069:SF29">
    <property type="entry name" value="HEMOGLOBIN AND HEMOGLOBIN-HAPTOGLOBIN-BINDING PROTEIN 1-RELATED"/>
    <property type="match status" value="1"/>
</dbReference>
<keyword evidence="2 10" id="KW-0813">Transport</keyword>
<evidence type="ECO:0000313" key="16">
    <source>
        <dbReference type="Proteomes" id="UP000640426"/>
    </source>
</evidence>
<feature type="domain" description="TonB-dependent receptor plug" evidence="14">
    <location>
        <begin position="54"/>
        <end position="162"/>
    </location>
</feature>
<comment type="caution">
    <text evidence="15">The sequence shown here is derived from an EMBL/GenBank/DDBJ whole genome shotgun (WGS) entry which is preliminary data.</text>
</comment>
<feature type="chain" id="PRO_5046935633" evidence="12">
    <location>
        <begin position="25"/>
        <end position="684"/>
    </location>
</feature>
<proteinExistence type="inferred from homology"/>
<evidence type="ECO:0000256" key="3">
    <source>
        <dbReference type="ARBA" id="ARBA00022452"/>
    </source>
</evidence>
<keyword evidence="9 10" id="KW-0998">Cell outer membrane</keyword>
<comment type="similarity">
    <text evidence="10 11">Belongs to the TonB-dependent receptor family.</text>
</comment>
<keyword evidence="4 10" id="KW-0812">Transmembrane</keyword>
<keyword evidence="3 10" id="KW-1134">Transmembrane beta strand</keyword>
<keyword evidence="5 12" id="KW-0732">Signal</keyword>
<organism evidence="15 16">
    <name type="scientific">Sphingomonas mollis</name>
    <dbReference type="NCBI Taxonomy" id="2795726"/>
    <lineage>
        <taxon>Bacteria</taxon>
        <taxon>Pseudomonadati</taxon>
        <taxon>Pseudomonadota</taxon>
        <taxon>Alphaproteobacteria</taxon>
        <taxon>Sphingomonadales</taxon>
        <taxon>Sphingomonadaceae</taxon>
        <taxon>Sphingomonas</taxon>
    </lineage>
</organism>
<protein>
    <submittedName>
        <fullName evidence="15">TonB-dependent receptor</fullName>
    </submittedName>
</protein>
<reference evidence="16" key="1">
    <citation type="submission" date="2020-12" db="EMBL/GenBank/DDBJ databases">
        <title>Hymenobacter sp.</title>
        <authorList>
            <person name="Kim M.K."/>
        </authorList>
    </citation>
    <scope>NUCLEOTIDE SEQUENCE [LARGE SCALE GENOMIC DNA]</scope>
    <source>
        <strain evidence="16">BT553</strain>
    </source>
</reference>
<dbReference type="Pfam" id="PF00593">
    <property type="entry name" value="TonB_dep_Rec_b-barrel"/>
    <property type="match status" value="1"/>
</dbReference>
<evidence type="ECO:0000256" key="4">
    <source>
        <dbReference type="ARBA" id="ARBA00022692"/>
    </source>
</evidence>
<dbReference type="EMBL" id="JAELXS010000014">
    <property type="protein sequence ID" value="MBJ6123522.1"/>
    <property type="molecule type" value="Genomic_DNA"/>
</dbReference>
<evidence type="ECO:0000256" key="11">
    <source>
        <dbReference type="RuleBase" id="RU003357"/>
    </source>
</evidence>
<evidence type="ECO:0000256" key="8">
    <source>
        <dbReference type="ARBA" id="ARBA00023170"/>
    </source>
</evidence>
<dbReference type="Gene3D" id="2.40.170.20">
    <property type="entry name" value="TonB-dependent receptor, beta-barrel domain"/>
    <property type="match status" value="1"/>
</dbReference>